<evidence type="ECO:0000259" key="21">
    <source>
        <dbReference type="Pfam" id="PF00391"/>
    </source>
</evidence>
<feature type="binding site" evidence="19">
    <location>
        <position position="319"/>
    </location>
    <ligand>
        <name>phosphoenolpyruvate</name>
        <dbReference type="ChEBI" id="CHEBI:58702"/>
    </ligand>
</feature>
<accession>M5UPM9</accession>
<keyword evidence="10 17" id="KW-0762">Sugar transport</keyword>
<evidence type="ECO:0000259" key="23">
    <source>
        <dbReference type="Pfam" id="PF05524"/>
    </source>
</evidence>
<feature type="domain" description="PEP-utilising enzyme C-terminal" evidence="22">
    <location>
        <begin position="275"/>
        <end position="563"/>
    </location>
</feature>
<keyword evidence="14 17" id="KW-0418">Kinase</keyword>
<evidence type="ECO:0000256" key="12">
    <source>
        <dbReference type="ARBA" id="ARBA00022683"/>
    </source>
</evidence>
<evidence type="ECO:0000256" key="7">
    <source>
        <dbReference type="ARBA" id="ARBA00016544"/>
    </source>
</evidence>
<comment type="catalytic activity">
    <reaction evidence="1 17">
        <text>L-histidyl-[protein] + phosphoenolpyruvate = N(pros)-phospho-L-histidyl-[protein] + pyruvate</text>
        <dbReference type="Rhea" id="RHEA:23880"/>
        <dbReference type="Rhea" id="RHEA-COMP:9745"/>
        <dbReference type="Rhea" id="RHEA-COMP:9746"/>
        <dbReference type="ChEBI" id="CHEBI:15361"/>
        <dbReference type="ChEBI" id="CHEBI:29979"/>
        <dbReference type="ChEBI" id="CHEBI:58702"/>
        <dbReference type="ChEBI" id="CHEBI:64837"/>
        <dbReference type="EC" id="2.7.3.9"/>
    </reaction>
</comment>
<dbReference type="Gene3D" id="3.50.30.10">
    <property type="entry name" value="Phosphohistidine domain"/>
    <property type="match status" value="1"/>
</dbReference>
<dbReference type="SUPFAM" id="SSF51621">
    <property type="entry name" value="Phosphoenolpyruvate/pyruvate domain"/>
    <property type="match status" value="1"/>
</dbReference>
<dbReference type="PANTHER" id="PTHR46244">
    <property type="entry name" value="PHOSPHOENOLPYRUVATE-PROTEIN PHOSPHOTRANSFERASE"/>
    <property type="match status" value="1"/>
</dbReference>
<feature type="domain" description="PEP-utilising enzyme mobile" evidence="21">
    <location>
        <begin position="176"/>
        <end position="248"/>
    </location>
</feature>
<evidence type="ECO:0000256" key="4">
    <source>
        <dbReference type="ARBA" id="ARBA00004496"/>
    </source>
</evidence>
<dbReference type="GO" id="GO:0008965">
    <property type="term" value="F:phosphoenolpyruvate-protein phosphotransferase activity"/>
    <property type="evidence" value="ECO:0007669"/>
    <property type="project" value="UniProtKB-EC"/>
</dbReference>
<dbReference type="GO" id="GO:0009401">
    <property type="term" value="P:phosphoenolpyruvate-dependent sugar phosphotransferase system"/>
    <property type="evidence" value="ECO:0007669"/>
    <property type="project" value="UniProtKB-KW"/>
</dbReference>
<organism evidence="24 25">
    <name type="scientific">Rhodopirellula sallentina SM41</name>
    <dbReference type="NCBI Taxonomy" id="1263870"/>
    <lineage>
        <taxon>Bacteria</taxon>
        <taxon>Pseudomonadati</taxon>
        <taxon>Planctomycetota</taxon>
        <taxon>Planctomycetia</taxon>
        <taxon>Pirellulales</taxon>
        <taxon>Pirellulaceae</taxon>
        <taxon>Rhodopirellula</taxon>
    </lineage>
</organism>
<dbReference type="PATRIC" id="fig|1263870.3.peg.663"/>
<dbReference type="Gene3D" id="1.10.274.10">
    <property type="entry name" value="PtsI, HPr-binding domain"/>
    <property type="match status" value="1"/>
</dbReference>
<dbReference type="EC" id="2.7.3.9" evidence="6 17"/>
<proteinExistence type="inferred from homology"/>
<dbReference type="PIRSF" id="PIRSF000732">
    <property type="entry name" value="PTS_enzyme_I"/>
    <property type="match status" value="1"/>
</dbReference>
<comment type="subcellular location">
    <subcellularLocation>
        <location evidence="4 17">Cytoplasm</location>
    </subcellularLocation>
</comment>
<dbReference type="InterPro" id="IPR023151">
    <property type="entry name" value="PEP_util_CS"/>
</dbReference>
<dbReference type="InterPro" id="IPR008279">
    <property type="entry name" value="PEP-util_enz_mobile_dom"/>
</dbReference>
<dbReference type="EMBL" id="ANOH01000050">
    <property type="protein sequence ID" value="EMI57963.1"/>
    <property type="molecule type" value="Genomic_DNA"/>
</dbReference>
<dbReference type="Pfam" id="PF02896">
    <property type="entry name" value="PEP-utilizers_C"/>
    <property type="match status" value="1"/>
</dbReference>
<dbReference type="InterPro" id="IPR015813">
    <property type="entry name" value="Pyrv/PenolPyrv_kinase-like_dom"/>
</dbReference>
<sequence length="602" mass="65944">MGLHRWCDAKASNWIQTASIAMLELQGIPVSPGVAIASALVLDADGYRIPRCIVPASDVDDEFARLRTAVTTVSQQLEQSRLETTATAGRQTGDIFAAQLQMLHDPRLHSELEKRIGEDRQSAAFAVSGVLHNYAAALQKLENPFLADRAQDVLDIERQLLTQLGAVTRQPLHDLNEPVIVLSRMLTPSETAGLNREFVKGFCTEVGGPGGHTAIVAKGLEIPAVVGIGEFLPVIAGADCVIVDGDRGRLIIDPTDEVLENYRKRAEYRRTLAQRLAQQSQLPATTTDGTRISLNANIEFPHETASCLQRGADGIGLYRTEFLYLSSDEEPSEEDHYEAYAEVIKQMNGRPVVIRTLDLGADKMGHGKRSQQENNPFLGLRSIRLSLRNLDLFRPQLRAVLRAAALGDVRVMFPLITTIAELRQARMLLNLVAEDLKEAGVPYRSDLPIGMMVEVPAAVIMLDHFACEVDFFSIGTNDLAQYTLAVDRSNESVADLYQSSDPAVLRLIQASIDVAAQTQTPISVCGEMSSNPARALLLLGMGVRSLSVPPSALPRVKKVIRNVSIEECEAIAERVCKLESARDVDLYLLDRLSDLAPELVMQ</sequence>
<keyword evidence="25" id="KW-1185">Reference proteome</keyword>
<feature type="binding site" evidence="20">
    <location>
        <position position="454"/>
    </location>
    <ligand>
        <name>Mg(2+)</name>
        <dbReference type="ChEBI" id="CHEBI:18420"/>
    </ligand>
</feature>
<keyword evidence="24" id="KW-0670">Pyruvate</keyword>
<feature type="active site" description="Tele-phosphohistidine intermediate" evidence="18">
    <location>
        <position position="212"/>
    </location>
</feature>
<keyword evidence="15 17" id="KW-0460">Magnesium</keyword>
<evidence type="ECO:0000313" key="24">
    <source>
        <dbReference type="EMBL" id="EMI57963.1"/>
    </source>
</evidence>
<dbReference type="Pfam" id="PF05524">
    <property type="entry name" value="PEP-utilisers_N"/>
    <property type="match status" value="1"/>
</dbReference>
<dbReference type="PRINTS" id="PR01736">
    <property type="entry name" value="PHPHTRNFRASE"/>
</dbReference>
<evidence type="ECO:0000256" key="14">
    <source>
        <dbReference type="ARBA" id="ARBA00022777"/>
    </source>
</evidence>
<feature type="binding site" evidence="19">
    <location>
        <position position="488"/>
    </location>
    <ligand>
        <name>phosphoenolpyruvate</name>
        <dbReference type="ChEBI" id="CHEBI:58702"/>
    </ligand>
</feature>
<evidence type="ECO:0000256" key="10">
    <source>
        <dbReference type="ARBA" id="ARBA00022597"/>
    </source>
</evidence>
<evidence type="ECO:0000256" key="20">
    <source>
        <dbReference type="PIRSR" id="PIRSR000732-3"/>
    </source>
</evidence>
<keyword evidence="12 17" id="KW-0598">Phosphotransferase system</keyword>
<evidence type="ECO:0000256" key="15">
    <source>
        <dbReference type="ARBA" id="ARBA00022842"/>
    </source>
</evidence>
<evidence type="ECO:0000256" key="5">
    <source>
        <dbReference type="ARBA" id="ARBA00007837"/>
    </source>
</evidence>
<evidence type="ECO:0000256" key="8">
    <source>
        <dbReference type="ARBA" id="ARBA00022448"/>
    </source>
</evidence>
<dbReference type="GO" id="GO:0046872">
    <property type="term" value="F:metal ion binding"/>
    <property type="evidence" value="ECO:0007669"/>
    <property type="project" value="UniProtKB-KW"/>
</dbReference>
<keyword evidence="13 17" id="KW-0479">Metal-binding</keyword>
<evidence type="ECO:0000256" key="16">
    <source>
        <dbReference type="ARBA" id="ARBA00033235"/>
    </source>
</evidence>
<dbReference type="InterPro" id="IPR036618">
    <property type="entry name" value="PtsI_HPr-bd_sf"/>
</dbReference>
<feature type="binding site" evidence="19">
    <location>
        <position position="355"/>
    </location>
    <ligand>
        <name>phosphoenolpyruvate</name>
        <dbReference type="ChEBI" id="CHEBI:58702"/>
    </ligand>
</feature>
<dbReference type="InterPro" id="IPR050499">
    <property type="entry name" value="PEP-utilizing_PTS_enzyme"/>
</dbReference>
<name>M5UPM9_9BACT</name>
<dbReference type="Proteomes" id="UP000011885">
    <property type="component" value="Unassembled WGS sequence"/>
</dbReference>
<comment type="cofactor">
    <cofactor evidence="2 17 20">
        <name>Mg(2+)</name>
        <dbReference type="ChEBI" id="CHEBI:18420"/>
    </cofactor>
</comment>
<dbReference type="SUPFAM" id="SSF52009">
    <property type="entry name" value="Phosphohistidine domain"/>
    <property type="match status" value="1"/>
</dbReference>
<keyword evidence="9 17" id="KW-0963">Cytoplasm</keyword>
<dbReference type="InterPro" id="IPR006318">
    <property type="entry name" value="PTS_EI-like"/>
</dbReference>
<dbReference type="GO" id="GO:0005737">
    <property type="term" value="C:cytoplasm"/>
    <property type="evidence" value="ECO:0007669"/>
    <property type="project" value="UniProtKB-SubCell"/>
</dbReference>
<dbReference type="Pfam" id="PF00391">
    <property type="entry name" value="PEP-utilizers"/>
    <property type="match status" value="1"/>
</dbReference>
<gene>
    <name evidence="24" type="ORF">RSSM_00603</name>
</gene>
<dbReference type="GO" id="GO:0016301">
    <property type="term" value="F:kinase activity"/>
    <property type="evidence" value="ECO:0007669"/>
    <property type="project" value="UniProtKB-KW"/>
</dbReference>
<comment type="function">
    <text evidence="3 17">General (non sugar-specific) component of the phosphoenolpyruvate-dependent sugar phosphotransferase system (sugar PTS). This major carbohydrate active-transport system catalyzes the phosphorylation of incoming sugar substrates concomitantly with their translocation across the cell membrane. Enzyme I transfers the phosphoryl group from phosphoenolpyruvate (PEP) to the phosphoryl carrier protein (HPr).</text>
</comment>
<protein>
    <recommendedName>
        <fullName evidence="7 17">Phosphoenolpyruvate-protein phosphotransferase</fullName>
        <ecNumber evidence="6 17">2.7.3.9</ecNumber>
    </recommendedName>
    <alternativeName>
        <fullName evidence="16 17">Phosphotransferase system, enzyme I</fullName>
    </alternativeName>
</protein>
<dbReference type="SUPFAM" id="SSF47831">
    <property type="entry name" value="Enzyme I of the PEP:sugar phosphotransferase system HPr-binding (sub)domain"/>
    <property type="match status" value="1"/>
</dbReference>
<dbReference type="InterPro" id="IPR000121">
    <property type="entry name" value="PEP_util_C"/>
</dbReference>
<dbReference type="NCBIfam" id="TIGR01417">
    <property type="entry name" value="PTS_I_fam"/>
    <property type="match status" value="1"/>
</dbReference>
<evidence type="ECO:0000256" key="6">
    <source>
        <dbReference type="ARBA" id="ARBA00012232"/>
    </source>
</evidence>
<feature type="binding site" evidence="19">
    <location>
        <begin position="477"/>
        <end position="478"/>
    </location>
    <ligand>
        <name>phosphoenolpyruvate</name>
        <dbReference type="ChEBI" id="CHEBI:58702"/>
    </ligand>
</feature>
<dbReference type="Gene3D" id="3.20.20.60">
    <property type="entry name" value="Phosphoenolpyruvate-binding domains"/>
    <property type="match status" value="1"/>
</dbReference>
<evidence type="ECO:0000256" key="19">
    <source>
        <dbReference type="PIRSR" id="PIRSR000732-2"/>
    </source>
</evidence>
<dbReference type="InterPro" id="IPR024692">
    <property type="entry name" value="PTS_EI"/>
</dbReference>
<evidence type="ECO:0000259" key="22">
    <source>
        <dbReference type="Pfam" id="PF02896"/>
    </source>
</evidence>
<evidence type="ECO:0000256" key="1">
    <source>
        <dbReference type="ARBA" id="ARBA00000683"/>
    </source>
</evidence>
<comment type="caution">
    <text evidence="24">The sequence shown here is derived from an EMBL/GenBank/DDBJ whole genome shotgun (WGS) entry which is preliminary data.</text>
</comment>
<feature type="domain" description="Phosphotransferase system enzyme I N-terminal" evidence="23">
    <location>
        <begin position="26"/>
        <end position="149"/>
    </location>
</feature>
<reference evidence="24 25" key="1">
    <citation type="journal article" date="2013" name="Mar. Genomics">
        <title>Expression of sulfatases in Rhodopirellula baltica and the diversity of sulfatases in the genus Rhodopirellula.</title>
        <authorList>
            <person name="Wegner C.E."/>
            <person name="Richter-Heitmann T."/>
            <person name="Klindworth A."/>
            <person name="Klockow C."/>
            <person name="Richter M."/>
            <person name="Achstetter T."/>
            <person name="Glockner F.O."/>
            <person name="Harder J."/>
        </authorList>
    </citation>
    <scope>NUCLEOTIDE SEQUENCE [LARGE SCALE GENOMIC DNA]</scope>
    <source>
        <strain evidence="24 25">SM41</strain>
    </source>
</reference>
<feature type="active site" description="Proton donor" evidence="18">
    <location>
        <position position="525"/>
    </location>
</feature>
<dbReference type="InterPro" id="IPR036637">
    <property type="entry name" value="Phosphohistidine_dom_sf"/>
</dbReference>
<evidence type="ECO:0000256" key="2">
    <source>
        <dbReference type="ARBA" id="ARBA00001946"/>
    </source>
</evidence>
<keyword evidence="8 17" id="KW-0813">Transport</keyword>
<evidence type="ECO:0000256" key="9">
    <source>
        <dbReference type="ARBA" id="ARBA00022490"/>
    </source>
</evidence>
<comment type="similarity">
    <text evidence="5 17">Belongs to the PEP-utilizing enzyme family.</text>
</comment>
<keyword evidence="11 17" id="KW-0808">Transferase</keyword>
<evidence type="ECO:0000256" key="17">
    <source>
        <dbReference type="PIRNR" id="PIRNR000732"/>
    </source>
</evidence>
<evidence type="ECO:0000256" key="18">
    <source>
        <dbReference type="PIRSR" id="PIRSR000732-1"/>
    </source>
</evidence>
<feature type="binding site" evidence="20">
    <location>
        <position position="478"/>
    </location>
    <ligand>
        <name>Mg(2+)</name>
        <dbReference type="ChEBI" id="CHEBI:18420"/>
    </ligand>
</feature>
<dbReference type="PROSITE" id="PS00742">
    <property type="entry name" value="PEP_ENZYMES_2"/>
    <property type="match status" value="1"/>
</dbReference>
<evidence type="ECO:0000256" key="11">
    <source>
        <dbReference type="ARBA" id="ARBA00022679"/>
    </source>
</evidence>
<dbReference type="InterPro" id="IPR040442">
    <property type="entry name" value="Pyrv_kinase-like_dom_sf"/>
</dbReference>
<dbReference type="InterPro" id="IPR008731">
    <property type="entry name" value="PTS_EIN"/>
</dbReference>
<evidence type="ECO:0000256" key="13">
    <source>
        <dbReference type="ARBA" id="ARBA00022723"/>
    </source>
</evidence>
<dbReference type="AlphaFoldDB" id="M5UPM9"/>
<evidence type="ECO:0000313" key="25">
    <source>
        <dbReference type="Proteomes" id="UP000011885"/>
    </source>
</evidence>
<dbReference type="PANTHER" id="PTHR46244:SF3">
    <property type="entry name" value="PHOSPHOENOLPYRUVATE-PROTEIN PHOSPHOTRANSFERASE"/>
    <property type="match status" value="1"/>
</dbReference>
<evidence type="ECO:0000256" key="3">
    <source>
        <dbReference type="ARBA" id="ARBA00002728"/>
    </source>
</evidence>